<evidence type="ECO:0000256" key="1">
    <source>
        <dbReference type="ARBA" id="ARBA00023172"/>
    </source>
</evidence>
<dbReference type="GO" id="GO:0003677">
    <property type="term" value="F:DNA binding"/>
    <property type="evidence" value="ECO:0007669"/>
    <property type="project" value="InterPro"/>
</dbReference>
<dbReference type="Pfam" id="PF00589">
    <property type="entry name" value="Phage_integrase"/>
    <property type="match status" value="1"/>
</dbReference>
<dbReference type="InterPro" id="IPR011010">
    <property type="entry name" value="DNA_brk_join_enz"/>
</dbReference>
<dbReference type="InterPro" id="IPR013762">
    <property type="entry name" value="Integrase-like_cat_sf"/>
</dbReference>
<sequence length="109" mass="12487">MHGKGDKDKELSINVELRAAIQAYPQKRDDSSPYVFVSQRSAKLSVRAMQHMIGKYRNRTRIKNLPCHVLRHTFGHDLVVAGNDLQKVAMLMGHYKEDGTSNIIDDHWT</sequence>
<gene>
    <name evidence="3" type="ORF">B4V02_24000</name>
</gene>
<evidence type="ECO:0000313" key="4">
    <source>
        <dbReference type="Proteomes" id="UP000214666"/>
    </source>
</evidence>
<feature type="domain" description="Tyr recombinase" evidence="2">
    <location>
        <begin position="1"/>
        <end position="109"/>
    </location>
</feature>
<evidence type="ECO:0000313" key="3">
    <source>
        <dbReference type="EMBL" id="ASR49530.1"/>
    </source>
</evidence>
<dbReference type="SUPFAM" id="SSF56349">
    <property type="entry name" value="DNA breaking-rejoining enzymes"/>
    <property type="match status" value="1"/>
</dbReference>
<dbReference type="RefSeq" id="WP_094156708.1">
    <property type="nucleotide sequence ID" value="NZ_CP020028.1"/>
</dbReference>
<dbReference type="GO" id="GO:0006310">
    <property type="term" value="P:DNA recombination"/>
    <property type="evidence" value="ECO:0007669"/>
    <property type="project" value="UniProtKB-KW"/>
</dbReference>
<dbReference type="Proteomes" id="UP000214666">
    <property type="component" value="Chromosome"/>
</dbReference>
<dbReference type="AlphaFoldDB" id="A0A222WS86"/>
<reference evidence="3 4" key="1">
    <citation type="submission" date="2017-03" db="EMBL/GenBank/DDBJ databases">
        <title>Complete genome sequence of Paenibacillus Kribbensis producing bioflocculants.</title>
        <authorList>
            <person name="Lee H.-G."/>
            <person name="Oh H.-M."/>
        </authorList>
    </citation>
    <scope>NUCLEOTIDE SEQUENCE [LARGE SCALE GENOMIC DNA]</scope>
    <source>
        <strain evidence="3 4">AM49</strain>
    </source>
</reference>
<dbReference type="KEGG" id="pkb:B4V02_24000"/>
<keyword evidence="4" id="KW-1185">Reference proteome</keyword>
<dbReference type="OrthoDB" id="974902at2"/>
<dbReference type="EMBL" id="CP020028">
    <property type="protein sequence ID" value="ASR49530.1"/>
    <property type="molecule type" value="Genomic_DNA"/>
</dbReference>
<organism evidence="3 4">
    <name type="scientific">Paenibacillus kribbensis</name>
    <dbReference type="NCBI Taxonomy" id="172713"/>
    <lineage>
        <taxon>Bacteria</taxon>
        <taxon>Bacillati</taxon>
        <taxon>Bacillota</taxon>
        <taxon>Bacilli</taxon>
        <taxon>Bacillales</taxon>
        <taxon>Paenibacillaceae</taxon>
        <taxon>Paenibacillus</taxon>
    </lineage>
</organism>
<keyword evidence="1" id="KW-0233">DNA recombination</keyword>
<proteinExistence type="predicted"/>
<dbReference type="Gene3D" id="1.10.443.10">
    <property type="entry name" value="Intergrase catalytic core"/>
    <property type="match status" value="1"/>
</dbReference>
<dbReference type="PROSITE" id="PS51898">
    <property type="entry name" value="TYR_RECOMBINASE"/>
    <property type="match status" value="1"/>
</dbReference>
<evidence type="ECO:0000259" key="2">
    <source>
        <dbReference type="PROSITE" id="PS51898"/>
    </source>
</evidence>
<dbReference type="GO" id="GO:0015074">
    <property type="term" value="P:DNA integration"/>
    <property type="evidence" value="ECO:0007669"/>
    <property type="project" value="InterPro"/>
</dbReference>
<protein>
    <recommendedName>
        <fullName evidence="2">Tyr recombinase domain-containing protein</fullName>
    </recommendedName>
</protein>
<name>A0A222WS86_9BACL</name>
<dbReference type="InterPro" id="IPR002104">
    <property type="entry name" value="Integrase_catalytic"/>
</dbReference>
<accession>A0A222WS86</accession>